<evidence type="ECO:0000313" key="1">
    <source>
        <dbReference type="EMBL" id="KAI3673810.1"/>
    </source>
</evidence>
<sequence>MMILGENVRNLKVIDSLLRLMVIPLSLASMWLTLTNHEDNPMYGKLEFSNLKGLKLLVSISAISAGYSLVAVISSWIKNLMNKAWIFLVCDQVVAYMMVACGGSIGEIVYLAYNGNPKVTWSEACTSYGTFCGKLNLILVLHFIALLCFLVLSLISAFRVFTRFEPPLASKEQEVEIVYVLLIAMAKSSFKLEHPLERRQAEAARIREKYPDRIPVIVEKAERSDIPDIDKKKYLVPADLTVGQFVYVVRKRIKLSAEKAIFIFVKNILPPTAAMMSAIYDENKDEDGFLYMTYSGENTFGLL</sequence>
<gene>
    <name evidence="1" type="ORF">L6452_39940</name>
</gene>
<comment type="caution">
    <text evidence="1">The sequence shown here is derived from an EMBL/GenBank/DDBJ whole genome shotgun (WGS) entry which is preliminary data.</text>
</comment>
<name>A0ACB8XTN1_ARCLA</name>
<dbReference type="Proteomes" id="UP001055879">
    <property type="component" value="Linkage Group LG15"/>
</dbReference>
<keyword evidence="2" id="KW-1185">Reference proteome</keyword>
<organism evidence="1 2">
    <name type="scientific">Arctium lappa</name>
    <name type="common">Greater burdock</name>
    <name type="synonym">Lappa major</name>
    <dbReference type="NCBI Taxonomy" id="4217"/>
    <lineage>
        <taxon>Eukaryota</taxon>
        <taxon>Viridiplantae</taxon>
        <taxon>Streptophyta</taxon>
        <taxon>Embryophyta</taxon>
        <taxon>Tracheophyta</taxon>
        <taxon>Spermatophyta</taxon>
        <taxon>Magnoliopsida</taxon>
        <taxon>eudicotyledons</taxon>
        <taxon>Gunneridae</taxon>
        <taxon>Pentapetalae</taxon>
        <taxon>asterids</taxon>
        <taxon>campanulids</taxon>
        <taxon>Asterales</taxon>
        <taxon>Asteraceae</taxon>
        <taxon>Carduoideae</taxon>
        <taxon>Cardueae</taxon>
        <taxon>Arctiinae</taxon>
        <taxon>Arctium</taxon>
    </lineage>
</organism>
<accession>A0ACB8XTN1</accession>
<evidence type="ECO:0000313" key="2">
    <source>
        <dbReference type="Proteomes" id="UP001055879"/>
    </source>
</evidence>
<reference evidence="2" key="1">
    <citation type="journal article" date="2022" name="Mol. Ecol. Resour.">
        <title>The genomes of chicory, endive, great burdock and yacon provide insights into Asteraceae palaeo-polyploidization history and plant inulin production.</title>
        <authorList>
            <person name="Fan W."/>
            <person name="Wang S."/>
            <person name="Wang H."/>
            <person name="Wang A."/>
            <person name="Jiang F."/>
            <person name="Liu H."/>
            <person name="Zhao H."/>
            <person name="Xu D."/>
            <person name="Zhang Y."/>
        </authorList>
    </citation>
    <scope>NUCLEOTIDE SEQUENCE [LARGE SCALE GENOMIC DNA]</scope>
    <source>
        <strain evidence="2">cv. Niubang</strain>
    </source>
</reference>
<reference evidence="1 2" key="2">
    <citation type="journal article" date="2022" name="Mol. Ecol. Resour.">
        <title>The genomes of chicory, endive, great burdock and yacon provide insights into Asteraceae paleo-polyploidization history and plant inulin production.</title>
        <authorList>
            <person name="Fan W."/>
            <person name="Wang S."/>
            <person name="Wang H."/>
            <person name="Wang A."/>
            <person name="Jiang F."/>
            <person name="Liu H."/>
            <person name="Zhao H."/>
            <person name="Xu D."/>
            <person name="Zhang Y."/>
        </authorList>
    </citation>
    <scope>NUCLEOTIDE SEQUENCE [LARGE SCALE GENOMIC DNA]</scope>
    <source>
        <strain evidence="2">cv. Niubang</strain>
    </source>
</reference>
<protein>
    <submittedName>
        <fullName evidence="1">Uncharacterized protein</fullName>
    </submittedName>
</protein>
<proteinExistence type="predicted"/>
<dbReference type="EMBL" id="CM042061">
    <property type="protein sequence ID" value="KAI3673810.1"/>
    <property type="molecule type" value="Genomic_DNA"/>
</dbReference>